<dbReference type="GO" id="GO:0005886">
    <property type="term" value="C:plasma membrane"/>
    <property type="evidence" value="ECO:0007669"/>
    <property type="project" value="UniProtKB-SubCell"/>
</dbReference>
<keyword evidence="5 11" id="KW-0812">Transmembrane</keyword>
<evidence type="ECO:0000256" key="7">
    <source>
        <dbReference type="ARBA" id="ARBA00022989"/>
    </source>
</evidence>
<evidence type="ECO:0000256" key="4">
    <source>
        <dbReference type="ARBA" id="ARBA00022538"/>
    </source>
</evidence>
<protein>
    <submittedName>
        <fullName evidence="12">Potassium uptake protein, TrkH family</fullName>
    </submittedName>
</protein>
<feature type="transmembrane region" description="Helical" evidence="11">
    <location>
        <begin position="436"/>
        <end position="457"/>
    </location>
</feature>
<dbReference type="GO" id="GO:0015379">
    <property type="term" value="F:potassium:chloride symporter activity"/>
    <property type="evidence" value="ECO:0007669"/>
    <property type="project" value="InterPro"/>
</dbReference>
<dbReference type="OrthoDB" id="9810952at2"/>
<feature type="transmembrane region" description="Helical" evidence="11">
    <location>
        <begin position="100"/>
        <end position="124"/>
    </location>
</feature>
<evidence type="ECO:0000256" key="3">
    <source>
        <dbReference type="ARBA" id="ARBA00022475"/>
    </source>
</evidence>
<keyword evidence="6" id="KW-0630">Potassium</keyword>
<dbReference type="AlphaFoldDB" id="K6PZ25"/>
<dbReference type="RefSeq" id="WP_006903979.1">
    <property type="nucleotide sequence ID" value="NZ_JH976535.1"/>
</dbReference>
<dbReference type="PANTHER" id="PTHR32024">
    <property type="entry name" value="TRK SYSTEM POTASSIUM UPTAKE PROTEIN TRKG-RELATED"/>
    <property type="match status" value="1"/>
</dbReference>
<keyword evidence="13" id="KW-1185">Reference proteome</keyword>
<evidence type="ECO:0000313" key="13">
    <source>
        <dbReference type="Proteomes" id="UP000005710"/>
    </source>
</evidence>
<keyword evidence="2" id="KW-0813">Transport</keyword>
<dbReference type="Proteomes" id="UP000005710">
    <property type="component" value="Unassembled WGS sequence"/>
</dbReference>
<dbReference type="STRING" id="867903.ThesuDRAFT_01701"/>
<evidence type="ECO:0000256" key="6">
    <source>
        <dbReference type="ARBA" id="ARBA00022958"/>
    </source>
</evidence>
<evidence type="ECO:0000256" key="5">
    <source>
        <dbReference type="ARBA" id="ARBA00022692"/>
    </source>
</evidence>
<keyword evidence="3" id="KW-1003">Cell membrane</keyword>
<name>K6PZ25_9FIRM</name>
<evidence type="ECO:0000256" key="9">
    <source>
        <dbReference type="ARBA" id="ARBA00023136"/>
    </source>
</evidence>
<evidence type="ECO:0000256" key="11">
    <source>
        <dbReference type="SAM" id="Phobius"/>
    </source>
</evidence>
<comment type="subcellular location">
    <subcellularLocation>
        <location evidence="1">Cell membrane</location>
        <topology evidence="1">Multi-pass membrane protein</topology>
    </subcellularLocation>
</comment>
<comment type="caution">
    <text evidence="12">The sequence shown here is derived from an EMBL/GenBank/DDBJ whole genome shotgun (WGS) entry which is preliminary data.</text>
</comment>
<dbReference type="EMBL" id="AENY02000003">
    <property type="protein sequence ID" value="EKP93983.1"/>
    <property type="molecule type" value="Genomic_DNA"/>
</dbReference>
<dbReference type="HOGENOM" id="CLU_026429_0_1_9"/>
<evidence type="ECO:0000256" key="2">
    <source>
        <dbReference type="ARBA" id="ARBA00022448"/>
    </source>
</evidence>
<dbReference type="eggNOG" id="COG0168">
    <property type="taxonomic scope" value="Bacteria"/>
</dbReference>
<evidence type="ECO:0000256" key="8">
    <source>
        <dbReference type="ARBA" id="ARBA00023065"/>
    </source>
</evidence>
<feature type="region of interest" description="Disordered" evidence="10">
    <location>
        <begin position="1"/>
        <end position="30"/>
    </location>
</feature>
<evidence type="ECO:0000256" key="10">
    <source>
        <dbReference type="SAM" id="MobiDB-lite"/>
    </source>
</evidence>
<feature type="transmembrane region" description="Helical" evidence="11">
    <location>
        <begin position="39"/>
        <end position="61"/>
    </location>
</feature>
<keyword evidence="8" id="KW-0406">Ion transport</keyword>
<dbReference type="PANTHER" id="PTHR32024:SF1">
    <property type="entry name" value="KTR SYSTEM POTASSIUM UPTAKE PROTEIN B"/>
    <property type="match status" value="1"/>
</dbReference>
<feature type="transmembrane region" description="Helical" evidence="11">
    <location>
        <begin position="322"/>
        <end position="355"/>
    </location>
</feature>
<sequence length="476" mass="50136">MSRSAGSTGNGPGPEEPGTRWAAGEGRAGPVREPNPARVLALGFAGVILLGGLLLSLPFAWEPGHRVSFLDALFTATSAVCVTGLVVVNTAETFSTAGELIILALIQVGGLGIMTMSTLFAILVGKRITFRERLLIQESLGQLSPAGMVRLVLYVAAVTAGFEVVGATLLTLYWWQAYDMPFGLAAYRGLFHAVSAFNNAGFDVFDSRRPSLERFAGDPVITLTIGGLIVAGGLGFTVLADLGRRLRHPRHRLSLHTRLVLWTTAALLVLGTVLVAAGEWSNPATMGRLSPGGRFWAALFHSITPRTAGFNMLPMAELTNLTVLATILLMFVGGSPAGTAGGIKTTTLALLLATVRATVRGEDELVLMERRIPTLVVAKALALAVMAAGLVLAVTVGMLLWDGHSLEATVFEVVSAFGTVGLSLGITPELTAAGKVLILLTMYAGRVGPLTVAVALTRRGRRPRAVRYPEERVLVG</sequence>
<organism evidence="12 13">
    <name type="scientific">Thermaerobacter subterraneus DSM 13965</name>
    <dbReference type="NCBI Taxonomy" id="867903"/>
    <lineage>
        <taxon>Bacteria</taxon>
        <taxon>Bacillati</taxon>
        <taxon>Bacillota</taxon>
        <taxon>Clostridia</taxon>
        <taxon>Eubacteriales</taxon>
        <taxon>Clostridiales Family XVII. Incertae Sedis</taxon>
        <taxon>Thermaerobacter</taxon>
    </lineage>
</organism>
<dbReference type="Pfam" id="PF02386">
    <property type="entry name" value="TrkH"/>
    <property type="match status" value="1"/>
</dbReference>
<reference evidence="12" key="1">
    <citation type="submission" date="2010-10" db="EMBL/GenBank/DDBJ databases">
        <authorList>
            <consortium name="US DOE Joint Genome Institute (JGI-PGF)"/>
            <person name="Lucas S."/>
            <person name="Copeland A."/>
            <person name="Lapidus A."/>
            <person name="Bruce D."/>
            <person name="Goodwin L."/>
            <person name="Pitluck S."/>
            <person name="Kyrpides N."/>
            <person name="Mavromatis K."/>
            <person name="Detter J.C."/>
            <person name="Han C."/>
            <person name="Land M."/>
            <person name="Hauser L."/>
            <person name="Markowitz V."/>
            <person name="Cheng J.-F."/>
            <person name="Hugenholtz P."/>
            <person name="Woyke T."/>
            <person name="Wu D."/>
            <person name="Pukall R."/>
            <person name="Wahrenburg C."/>
            <person name="Brambilla E."/>
            <person name="Klenk H.-P."/>
            <person name="Eisen J.A."/>
        </authorList>
    </citation>
    <scope>NUCLEOTIDE SEQUENCE [LARGE SCALE GENOMIC DNA]</scope>
    <source>
        <strain evidence="12">DSM 13965</strain>
    </source>
</reference>
<keyword evidence="4" id="KW-0633">Potassium transport</keyword>
<keyword evidence="7 11" id="KW-1133">Transmembrane helix</keyword>
<feature type="transmembrane region" description="Helical" evidence="11">
    <location>
        <begin position="151"/>
        <end position="175"/>
    </location>
</feature>
<feature type="transmembrane region" description="Helical" evidence="11">
    <location>
        <begin position="376"/>
        <end position="401"/>
    </location>
</feature>
<dbReference type="InterPro" id="IPR003445">
    <property type="entry name" value="Cat_transpt"/>
</dbReference>
<dbReference type="NCBIfam" id="TIGR00933">
    <property type="entry name" value="2a38"/>
    <property type="match status" value="1"/>
</dbReference>
<feature type="transmembrane region" description="Helical" evidence="11">
    <location>
        <begin position="220"/>
        <end position="239"/>
    </location>
</feature>
<feature type="transmembrane region" description="Helical" evidence="11">
    <location>
        <begin position="259"/>
        <end position="278"/>
    </location>
</feature>
<evidence type="ECO:0000256" key="1">
    <source>
        <dbReference type="ARBA" id="ARBA00004651"/>
    </source>
</evidence>
<reference evidence="12" key="2">
    <citation type="submission" date="2012-10" db="EMBL/GenBank/DDBJ databases">
        <title>Improved high-quality draft of Thermaerobacter subterraneus C21, DSM 13965.</title>
        <authorList>
            <consortium name="DOE Joint Genome Institute"/>
            <person name="Eisen J."/>
            <person name="Huntemann M."/>
            <person name="Wei C.-L."/>
            <person name="Han J."/>
            <person name="Detter J.C."/>
            <person name="Han C."/>
            <person name="Tapia R."/>
            <person name="Chen A."/>
            <person name="Kyrpides N."/>
            <person name="Mavromatis K."/>
            <person name="Markowitz V."/>
            <person name="Szeto E."/>
            <person name="Ivanova N."/>
            <person name="Mikhailova N."/>
            <person name="Ovchinnikova G."/>
            <person name="Pagani I."/>
            <person name="Pati A."/>
            <person name="Goodwin L."/>
            <person name="Nordberg H.P."/>
            <person name="Cantor M.N."/>
            <person name="Hua S.X."/>
            <person name="Woyke T."/>
            <person name="Eisen J."/>
            <person name="Klenk H.-P."/>
        </authorList>
    </citation>
    <scope>NUCLEOTIDE SEQUENCE [LARGE SCALE GENOMIC DNA]</scope>
    <source>
        <strain evidence="12">DSM 13965</strain>
    </source>
</reference>
<dbReference type="InterPro" id="IPR004772">
    <property type="entry name" value="TrkH"/>
</dbReference>
<feature type="transmembrane region" description="Helical" evidence="11">
    <location>
        <begin position="68"/>
        <end position="88"/>
    </location>
</feature>
<gene>
    <name evidence="12" type="ORF">ThesuDRAFT_01701</name>
</gene>
<accession>K6PZ25</accession>
<proteinExistence type="predicted"/>
<keyword evidence="9 11" id="KW-0472">Membrane</keyword>
<evidence type="ECO:0000313" key="12">
    <source>
        <dbReference type="EMBL" id="EKP93983.1"/>
    </source>
</evidence>